<dbReference type="KEGG" id="vg:17428725"/>
<dbReference type="Proteomes" id="UP000204024">
    <property type="component" value="Segment"/>
</dbReference>
<dbReference type="GeneID" id="17428725"/>
<keyword evidence="2" id="KW-1185">Reference proteome</keyword>
<sequence>MCDKLDEIQKSFMEWTSTVQQMHSYDRWTVKFFDELTRRVNEYIEKRRRVLIKIEVSNRALYGPTT</sequence>
<dbReference type="RefSeq" id="YP_008719971.1">
    <property type="nucleotide sequence ID" value="NC_022646.1"/>
</dbReference>
<accession>U5KAS0</accession>
<organism evidence="1 2">
    <name type="scientific">Clostera anastomosis granulovirus A</name>
    <dbReference type="NCBI Taxonomy" id="1986289"/>
    <lineage>
        <taxon>Viruses</taxon>
        <taxon>Viruses incertae sedis</taxon>
        <taxon>Naldaviricetes</taxon>
        <taxon>Lefavirales</taxon>
        <taxon>Baculoviridae</taxon>
        <taxon>Betabaculovirus</taxon>
        <taxon>Betabaculovirus clanastomosis</taxon>
    </lineage>
</organism>
<evidence type="ECO:0000313" key="2">
    <source>
        <dbReference type="Proteomes" id="UP000204024"/>
    </source>
</evidence>
<dbReference type="EMBL" id="KC179784">
    <property type="protein sequence ID" value="AGQ20282.1"/>
    <property type="molecule type" value="Genomic_DNA"/>
</dbReference>
<gene>
    <name evidence="1" type="ORF">CaLGV023</name>
</gene>
<proteinExistence type="predicted"/>
<reference evidence="1 2" key="1">
    <citation type="journal article" date="2013" name="Arch. Virol.">
        <title>Comparative analysis of the genomes of Clostera anastomosis (L.) granulovirus and Clostera anachoreta granulovirus.</title>
        <authorList>
            <person name="Liang Z."/>
            <person name="Zhang X."/>
            <person name="Yin X."/>
            <person name="Song X."/>
            <person name="Shao X."/>
            <person name="Wang L."/>
        </authorList>
    </citation>
    <scope>NUCLEOTIDE SEQUENCE [LARGE SCALE GENOMIC DNA]</scope>
    <source>
        <strain evidence="1">CaLGV-Henan</strain>
    </source>
</reference>
<name>U5KAS0_9BBAC</name>
<evidence type="ECO:0000313" key="1">
    <source>
        <dbReference type="EMBL" id="AGQ20282.1"/>
    </source>
</evidence>
<protein>
    <submittedName>
        <fullName evidence="1">Uncharacterized protein</fullName>
    </submittedName>
</protein>